<gene>
    <name evidence="2" type="ORF">AA23TX_00753</name>
</gene>
<dbReference type="AlphaFoldDB" id="A0A6I8LFR4"/>
<feature type="compositionally biased region" description="Acidic residues" evidence="1">
    <location>
        <begin position="60"/>
        <end position="73"/>
    </location>
</feature>
<evidence type="ECO:0000313" key="2">
    <source>
        <dbReference type="EMBL" id="VVJ15732.1"/>
    </source>
</evidence>
<dbReference type="EMBL" id="CABVGP010000001">
    <property type="protein sequence ID" value="VVJ15732.1"/>
    <property type="molecule type" value="Genomic_DNA"/>
</dbReference>
<feature type="region of interest" description="Disordered" evidence="1">
    <location>
        <begin position="1"/>
        <end position="25"/>
    </location>
</feature>
<name>A0A6I8LFR4_9PSEU</name>
<feature type="region of interest" description="Disordered" evidence="1">
    <location>
        <begin position="54"/>
        <end position="73"/>
    </location>
</feature>
<protein>
    <submittedName>
        <fullName evidence="2">Uncharacterized protein</fullName>
    </submittedName>
</protein>
<proteinExistence type="predicted"/>
<evidence type="ECO:0000256" key="1">
    <source>
        <dbReference type="SAM" id="MobiDB-lite"/>
    </source>
</evidence>
<keyword evidence="3" id="KW-1185">Reference proteome</keyword>
<organism evidence="2 3">
    <name type="scientific">Amycolatopsis camponoti</name>
    <dbReference type="NCBI Taxonomy" id="2606593"/>
    <lineage>
        <taxon>Bacteria</taxon>
        <taxon>Bacillati</taxon>
        <taxon>Actinomycetota</taxon>
        <taxon>Actinomycetes</taxon>
        <taxon>Pseudonocardiales</taxon>
        <taxon>Pseudonocardiaceae</taxon>
        <taxon>Amycolatopsis</taxon>
    </lineage>
</organism>
<evidence type="ECO:0000313" key="3">
    <source>
        <dbReference type="Proteomes" id="UP000399805"/>
    </source>
</evidence>
<dbReference type="Proteomes" id="UP000399805">
    <property type="component" value="Unassembled WGS sequence"/>
</dbReference>
<reference evidence="2 3" key="1">
    <citation type="submission" date="2019-09" db="EMBL/GenBank/DDBJ databases">
        <authorList>
            <person name="Leyn A S."/>
        </authorList>
    </citation>
    <scope>NUCLEOTIDE SEQUENCE [LARGE SCALE GENOMIC DNA]</scope>
    <source>
        <strain evidence="2">AA231_1</strain>
    </source>
</reference>
<sequence>MTEPTETDQPVVHAPGDPTPIKTPEEWAAEGWDEGRQQPKTLDEAREALAARIAAHDAPDTEADSGAYDEPEG</sequence>
<dbReference type="RefSeq" id="WP_155541172.1">
    <property type="nucleotide sequence ID" value="NZ_CABVGP010000001.1"/>
</dbReference>
<accession>A0A6I8LFR4</accession>